<dbReference type="EMBL" id="SMBJ01000010">
    <property type="protein sequence ID" value="TCU21798.1"/>
    <property type="molecule type" value="Genomic_DNA"/>
</dbReference>
<dbReference type="RefSeq" id="WP_132661699.1">
    <property type="nucleotide sequence ID" value="NZ_SMBJ01000010.1"/>
</dbReference>
<evidence type="ECO:0000313" key="2">
    <source>
        <dbReference type="Proteomes" id="UP000295547"/>
    </source>
</evidence>
<protein>
    <submittedName>
        <fullName evidence="1">Uncharacterized protein</fullName>
    </submittedName>
</protein>
<sequence length="233" mass="26353">MTNHEDIHYLKTIAKRYARTRRIAHFEALDVVANELDHQHWRALTVAWEKGWRPSPAQWENMERLSQEVAPPKKSEGEPKLPFFLFPEETQGSIDGHDYTLSVAFEVLMGGDGWSILVEQAPSEAPQIAIYRRAKDNPILDLAFREKALAIAQAAAEGLRSRIAADWPRRSTKPDAEGHALHPLRSELSKEWHCLHCNGAFSGAQMAANMWHCPECSATPIDIFGHPFWEAAL</sequence>
<keyword evidence="2" id="KW-1185">Reference proteome</keyword>
<accession>A0A4R3QIY1</accession>
<organism evidence="1 2">
    <name type="scientific">Rhizobium azibense</name>
    <dbReference type="NCBI Taxonomy" id="1136135"/>
    <lineage>
        <taxon>Bacteria</taxon>
        <taxon>Pseudomonadati</taxon>
        <taxon>Pseudomonadota</taxon>
        <taxon>Alphaproteobacteria</taxon>
        <taxon>Hyphomicrobiales</taxon>
        <taxon>Rhizobiaceae</taxon>
        <taxon>Rhizobium/Agrobacterium group</taxon>
        <taxon>Rhizobium</taxon>
    </lineage>
</organism>
<gene>
    <name evidence="1" type="ORF">EV130_110142</name>
</gene>
<dbReference type="AlphaFoldDB" id="A0A4R3QIY1"/>
<evidence type="ECO:0000313" key="1">
    <source>
        <dbReference type="EMBL" id="TCU21798.1"/>
    </source>
</evidence>
<comment type="caution">
    <text evidence="1">The sequence shown here is derived from an EMBL/GenBank/DDBJ whole genome shotgun (WGS) entry which is preliminary data.</text>
</comment>
<name>A0A4R3QIY1_9HYPH</name>
<proteinExistence type="predicted"/>
<dbReference type="Proteomes" id="UP000295547">
    <property type="component" value="Unassembled WGS sequence"/>
</dbReference>
<reference evidence="1 2" key="1">
    <citation type="submission" date="2019-03" db="EMBL/GenBank/DDBJ databases">
        <title>Genomic Encyclopedia of Type Strains, Phase IV (KMG-V): Genome sequencing to study the core and pangenomes of soil and plant-associated prokaryotes.</title>
        <authorList>
            <person name="Whitman W."/>
        </authorList>
    </citation>
    <scope>NUCLEOTIDE SEQUENCE [LARGE SCALE GENOMIC DNA]</scope>
    <source>
        <strain evidence="1 2">Gr42</strain>
    </source>
</reference>
<dbReference type="OrthoDB" id="7871777at2"/>